<dbReference type="Proteomes" id="UP000198510">
    <property type="component" value="Unassembled WGS sequence"/>
</dbReference>
<dbReference type="PANTHER" id="PTHR21666">
    <property type="entry name" value="PEPTIDASE-RELATED"/>
    <property type="match status" value="1"/>
</dbReference>
<keyword evidence="4" id="KW-1185">Reference proteome</keyword>
<reference evidence="3 4" key="1">
    <citation type="submission" date="2016-10" db="EMBL/GenBank/DDBJ databases">
        <authorList>
            <person name="de Groot N.N."/>
        </authorList>
    </citation>
    <scope>NUCLEOTIDE SEQUENCE [LARGE SCALE GENOMIC DNA]</scope>
    <source>
        <strain evidence="3 4">DSM 25186</strain>
    </source>
</reference>
<dbReference type="CDD" id="cd12797">
    <property type="entry name" value="M23_peptidase"/>
    <property type="match status" value="1"/>
</dbReference>
<evidence type="ECO:0000259" key="2">
    <source>
        <dbReference type="Pfam" id="PF01551"/>
    </source>
</evidence>
<dbReference type="InterPro" id="IPR050570">
    <property type="entry name" value="Cell_wall_metabolism_enzyme"/>
</dbReference>
<dbReference type="AlphaFoldDB" id="A0A1G8XV16"/>
<gene>
    <name evidence="3" type="ORF">SAMN05421823_101468</name>
</gene>
<dbReference type="Gene3D" id="2.70.70.10">
    <property type="entry name" value="Glucose Permease (Domain IIA)"/>
    <property type="match status" value="1"/>
</dbReference>
<name>A0A1G8XV16_9BACT</name>
<organism evidence="3 4">
    <name type="scientific">Catalinimonas alkaloidigena</name>
    <dbReference type="NCBI Taxonomy" id="1075417"/>
    <lineage>
        <taxon>Bacteria</taxon>
        <taxon>Pseudomonadati</taxon>
        <taxon>Bacteroidota</taxon>
        <taxon>Cytophagia</taxon>
        <taxon>Cytophagales</taxon>
        <taxon>Catalimonadaceae</taxon>
        <taxon>Catalinimonas</taxon>
    </lineage>
</organism>
<accession>A0A1G8XV16</accession>
<dbReference type="GO" id="GO:0004222">
    <property type="term" value="F:metalloendopeptidase activity"/>
    <property type="evidence" value="ECO:0007669"/>
    <property type="project" value="TreeGrafter"/>
</dbReference>
<dbReference type="SUPFAM" id="SSF51261">
    <property type="entry name" value="Duplicated hybrid motif"/>
    <property type="match status" value="1"/>
</dbReference>
<feature type="domain" description="M23ase beta-sheet core" evidence="2">
    <location>
        <begin position="121"/>
        <end position="218"/>
    </location>
</feature>
<protein>
    <submittedName>
        <fullName evidence="3">Peptidase family M23</fullName>
    </submittedName>
</protein>
<evidence type="ECO:0000313" key="4">
    <source>
        <dbReference type="Proteomes" id="UP000198510"/>
    </source>
</evidence>
<keyword evidence="1" id="KW-0732">Signal</keyword>
<evidence type="ECO:0000313" key="3">
    <source>
        <dbReference type="EMBL" id="SDJ93745.1"/>
    </source>
</evidence>
<dbReference type="STRING" id="1075417.SAMN05421823_101468"/>
<sequence>MPPRKNPCLHASPLFSGQAPDRTFARMSTPLSDWLQARQGTFGPLVSYDLHHPKVFVFDFTAQNADLTAVDLRDTPAFARYVDKRLREEGSRIGIGGYLEDRVLYQRSAHYDGTGTEPRRLHLGMDIWAPAYTPIFAPLAGRVHSFADNQGFGNYGPTIILEHAYDHGTFHTLYGHLSLASLEGLHVGQPVAQGERVGELGPYPENGDWPPHLHFQIIDDMGDWWGDYPGVAAGSEREHYRQNCPDPNYVFNFIPPDPA</sequence>
<dbReference type="EMBL" id="FNFO01000001">
    <property type="protein sequence ID" value="SDJ93745.1"/>
    <property type="molecule type" value="Genomic_DNA"/>
</dbReference>
<dbReference type="InterPro" id="IPR016047">
    <property type="entry name" value="M23ase_b-sheet_dom"/>
</dbReference>
<proteinExistence type="predicted"/>
<dbReference type="InterPro" id="IPR011055">
    <property type="entry name" value="Dup_hybrid_motif"/>
</dbReference>
<dbReference type="Pfam" id="PF01551">
    <property type="entry name" value="Peptidase_M23"/>
    <property type="match status" value="1"/>
</dbReference>
<dbReference type="PANTHER" id="PTHR21666:SF289">
    <property type="entry name" value="L-ALA--D-GLU ENDOPEPTIDASE"/>
    <property type="match status" value="1"/>
</dbReference>
<evidence type="ECO:0000256" key="1">
    <source>
        <dbReference type="ARBA" id="ARBA00022729"/>
    </source>
</evidence>